<dbReference type="Proteomes" id="UP000235881">
    <property type="component" value="Unassembled WGS sequence"/>
</dbReference>
<keyword evidence="2" id="KW-0732">Signal</keyword>
<reference evidence="3 4" key="1">
    <citation type="submission" date="2018-01" db="EMBL/GenBank/DDBJ databases">
        <title>Denitrification phenotypes of diverse strains of Pseudomonas stutzeri.</title>
        <authorList>
            <person name="Milligan D.A."/>
            <person name="Bergaust L."/>
            <person name="Bakken L.R."/>
            <person name="Frostegard A."/>
        </authorList>
    </citation>
    <scope>NUCLEOTIDE SEQUENCE [LARGE SCALE GENOMIC DNA]</scope>
    <source>
        <strain evidence="3 4">DSM 50238</strain>
    </source>
</reference>
<dbReference type="RefSeq" id="WP_102829048.1">
    <property type="nucleotide sequence ID" value="NZ_CP065721.1"/>
</dbReference>
<evidence type="ECO:0000256" key="2">
    <source>
        <dbReference type="SAM" id="SignalP"/>
    </source>
</evidence>
<evidence type="ECO:0000256" key="1">
    <source>
        <dbReference type="SAM" id="Coils"/>
    </source>
</evidence>
<keyword evidence="1" id="KW-0175">Coiled coil</keyword>
<feature type="signal peptide" evidence="2">
    <location>
        <begin position="1"/>
        <end position="22"/>
    </location>
</feature>
<comment type="caution">
    <text evidence="3">The sequence shown here is derived from an EMBL/GenBank/DDBJ whole genome shotgun (WGS) entry which is preliminary data.</text>
</comment>
<name>A0A8E2QD09_9GAMM</name>
<dbReference type="EMBL" id="POUK01000005">
    <property type="protein sequence ID" value="PNF75750.1"/>
    <property type="molecule type" value="Genomic_DNA"/>
</dbReference>
<protein>
    <submittedName>
        <fullName evidence="3">DUF4124 domain-containing protein</fullName>
    </submittedName>
</protein>
<organism evidence="3 4">
    <name type="scientific">Stutzerimonas degradans</name>
    <dbReference type="NCBI Taxonomy" id="2968968"/>
    <lineage>
        <taxon>Bacteria</taxon>
        <taxon>Pseudomonadati</taxon>
        <taxon>Pseudomonadota</taxon>
        <taxon>Gammaproteobacteria</taxon>
        <taxon>Pseudomonadales</taxon>
        <taxon>Pseudomonadaceae</taxon>
        <taxon>Stutzerimonas</taxon>
    </lineage>
</organism>
<accession>A0A8E2QD09</accession>
<sequence>MLQPVIRLLVALGLLTATLADAAELYRYTDERGVVVLDRHGVPPQHIGRGYEVLNEQGRVVRVVPPAPTAEEMQRQRQEKARAAADVQLLRLYASPDDVERARKRKLAELDSVIGITQSNLQSLRTQQEMLRAQAAQHERAGREVPQNLLTQIANLEKEQSGLQRDQARYQRAKVEADASFARDRKRVAELLGDR</sequence>
<evidence type="ECO:0000313" key="3">
    <source>
        <dbReference type="EMBL" id="PNF75750.1"/>
    </source>
</evidence>
<keyword evidence="4" id="KW-1185">Reference proteome</keyword>
<feature type="coiled-coil region" evidence="1">
    <location>
        <begin position="121"/>
        <end position="173"/>
    </location>
</feature>
<feature type="chain" id="PRO_5034800723" evidence="2">
    <location>
        <begin position="23"/>
        <end position="195"/>
    </location>
</feature>
<proteinExistence type="predicted"/>
<dbReference type="AlphaFoldDB" id="A0A8E2QD09"/>
<gene>
    <name evidence="3" type="ORF">CXK95_14215</name>
</gene>
<evidence type="ECO:0000313" key="4">
    <source>
        <dbReference type="Proteomes" id="UP000235881"/>
    </source>
</evidence>